<dbReference type="AlphaFoldDB" id="A0ABD0KLA1"/>
<evidence type="ECO:0000256" key="1">
    <source>
        <dbReference type="SAM" id="MobiDB-lite"/>
    </source>
</evidence>
<evidence type="ECO:0000313" key="3">
    <source>
        <dbReference type="Proteomes" id="UP001519460"/>
    </source>
</evidence>
<feature type="region of interest" description="Disordered" evidence="1">
    <location>
        <begin position="52"/>
        <end position="73"/>
    </location>
</feature>
<name>A0ABD0KLA1_9CAEN</name>
<reference evidence="2 3" key="1">
    <citation type="journal article" date="2023" name="Sci. Data">
        <title>Genome assembly of the Korean intertidal mud-creeper Batillaria attramentaria.</title>
        <authorList>
            <person name="Patra A.K."/>
            <person name="Ho P.T."/>
            <person name="Jun S."/>
            <person name="Lee S.J."/>
            <person name="Kim Y."/>
            <person name="Won Y.J."/>
        </authorList>
    </citation>
    <scope>NUCLEOTIDE SEQUENCE [LARGE SCALE GENOMIC DNA]</scope>
    <source>
        <strain evidence="2">Wonlab-2016</strain>
    </source>
</reference>
<comment type="caution">
    <text evidence="2">The sequence shown here is derived from an EMBL/GenBank/DDBJ whole genome shotgun (WGS) entry which is preliminary data.</text>
</comment>
<sequence>MWGSQPGIELTTKLRHGLKNVGPVFQGQTAVVPHKDYRSAVYLYHRQGLRESGQSLRNNPCTNQTPAARAPLA</sequence>
<proteinExistence type="predicted"/>
<evidence type="ECO:0000313" key="2">
    <source>
        <dbReference type="EMBL" id="KAK7487776.1"/>
    </source>
</evidence>
<gene>
    <name evidence="2" type="ORF">BaRGS_00021043</name>
</gene>
<organism evidence="2 3">
    <name type="scientific">Batillaria attramentaria</name>
    <dbReference type="NCBI Taxonomy" id="370345"/>
    <lineage>
        <taxon>Eukaryota</taxon>
        <taxon>Metazoa</taxon>
        <taxon>Spiralia</taxon>
        <taxon>Lophotrochozoa</taxon>
        <taxon>Mollusca</taxon>
        <taxon>Gastropoda</taxon>
        <taxon>Caenogastropoda</taxon>
        <taxon>Sorbeoconcha</taxon>
        <taxon>Cerithioidea</taxon>
        <taxon>Batillariidae</taxon>
        <taxon>Batillaria</taxon>
    </lineage>
</organism>
<keyword evidence="3" id="KW-1185">Reference proteome</keyword>
<feature type="compositionally biased region" description="Polar residues" evidence="1">
    <location>
        <begin position="52"/>
        <end position="66"/>
    </location>
</feature>
<protein>
    <submittedName>
        <fullName evidence="2">Uncharacterized protein</fullName>
    </submittedName>
</protein>
<dbReference type="Proteomes" id="UP001519460">
    <property type="component" value="Unassembled WGS sequence"/>
</dbReference>
<accession>A0ABD0KLA1</accession>
<dbReference type="EMBL" id="JACVVK020000160">
    <property type="protein sequence ID" value="KAK7487776.1"/>
    <property type="molecule type" value="Genomic_DNA"/>
</dbReference>